<keyword evidence="7" id="KW-0969">Cilium</keyword>
<protein>
    <submittedName>
        <fullName evidence="7">Flagellar brake protein</fullName>
    </submittedName>
</protein>
<name>A0A935UFV3_9PROT</name>
<evidence type="ECO:0000256" key="2">
    <source>
        <dbReference type="ARBA" id="ARBA00022741"/>
    </source>
</evidence>
<dbReference type="SUPFAM" id="SSF141371">
    <property type="entry name" value="PilZ domain-like"/>
    <property type="match status" value="2"/>
</dbReference>
<dbReference type="InterPro" id="IPR009926">
    <property type="entry name" value="T3SS_YcgR_PilZN"/>
</dbReference>
<evidence type="ECO:0000256" key="3">
    <source>
        <dbReference type="ARBA" id="ARBA00023143"/>
    </source>
</evidence>
<dbReference type="Pfam" id="PF12945">
    <property type="entry name" value="PilZNR"/>
    <property type="match status" value="1"/>
</dbReference>
<sequence>MTPETRHIAVRRSDIGLGTPLPWAVYDNHGNLLLKQGFVLETQSQVDALIEKGLYRERQGGSANIGFRRDGRDAGDGASSDSSGERIVPLDEIKLAIGDPFQIQAQTDQAESRYYVKLIGYLKGRSVMVTMPEVDGRLCFVREGQAFVVRFFAGRNAYAFTASVLRSSNIPFPHLHLSYPSQVRGLMVRTGERVPVRIICAVAIQDDTRTVTTAAMLTNISVSGAMLSAKARLGNKGDLLSIKFRVDIREIEFLASIDATIRYVSGDDFGEILHGVQFAGLPNDVAIALTAFVYQKLAESSR</sequence>
<keyword evidence="3" id="KW-0975">Bacterial flagellum</keyword>
<keyword evidence="2" id="KW-0547">Nucleotide-binding</keyword>
<evidence type="ECO:0000256" key="1">
    <source>
        <dbReference type="ARBA" id="ARBA00022636"/>
    </source>
</evidence>
<gene>
    <name evidence="7" type="ORF">IPJ27_02775</name>
</gene>
<keyword evidence="7" id="KW-0966">Cell projection</keyword>
<feature type="domain" description="PilZ" evidence="5">
    <location>
        <begin position="189"/>
        <end position="295"/>
    </location>
</feature>
<dbReference type="EMBL" id="JADJMH010000001">
    <property type="protein sequence ID" value="MBK7673760.1"/>
    <property type="molecule type" value="Genomic_DNA"/>
</dbReference>
<organism evidence="7 8">
    <name type="scientific">Candidatus Accumulibacter proximus</name>
    <dbReference type="NCBI Taxonomy" id="2954385"/>
    <lineage>
        <taxon>Bacteria</taxon>
        <taxon>Pseudomonadati</taxon>
        <taxon>Pseudomonadota</taxon>
        <taxon>Betaproteobacteria</taxon>
        <taxon>Candidatus Accumulibacter</taxon>
    </lineage>
</organism>
<feature type="domain" description="Type III secretion system flagellar brake protein YcgR PilZN" evidence="6">
    <location>
        <begin position="97"/>
        <end position="180"/>
    </location>
</feature>
<keyword evidence="7" id="KW-0282">Flagellum</keyword>
<reference evidence="7 8" key="1">
    <citation type="submission" date="2020-10" db="EMBL/GenBank/DDBJ databases">
        <title>Connecting structure to function with the recovery of over 1000 high-quality activated sludge metagenome-assembled genomes encoding full-length rRNA genes using long-read sequencing.</title>
        <authorList>
            <person name="Singleton C.M."/>
            <person name="Petriglieri F."/>
            <person name="Kristensen J.M."/>
            <person name="Kirkegaard R.H."/>
            <person name="Michaelsen T.Y."/>
            <person name="Andersen M.H."/>
            <person name="Karst S.M."/>
            <person name="Dueholm M.S."/>
            <person name="Nielsen P.H."/>
            <person name="Albertsen M."/>
        </authorList>
    </citation>
    <scope>NUCLEOTIDE SEQUENCE [LARGE SCALE GENOMIC DNA]</scope>
    <source>
        <strain evidence="7">EsbW_18-Q3-R4-48_BATAC.285</strain>
    </source>
</reference>
<feature type="region of interest" description="Disordered" evidence="4">
    <location>
        <begin position="65"/>
        <end position="84"/>
    </location>
</feature>
<dbReference type="Pfam" id="PF07238">
    <property type="entry name" value="PilZ"/>
    <property type="match status" value="1"/>
</dbReference>
<evidence type="ECO:0000256" key="4">
    <source>
        <dbReference type="SAM" id="MobiDB-lite"/>
    </source>
</evidence>
<keyword evidence="1" id="KW-0973">c-di-GMP</keyword>
<comment type="caution">
    <text evidence="7">The sequence shown here is derived from an EMBL/GenBank/DDBJ whole genome shotgun (WGS) entry which is preliminary data.</text>
</comment>
<evidence type="ECO:0000313" key="7">
    <source>
        <dbReference type="EMBL" id="MBK7673760.1"/>
    </source>
</evidence>
<accession>A0A935UFV3</accession>
<dbReference type="Gene3D" id="2.30.110.10">
    <property type="entry name" value="Electron Transport, Fmn-binding Protein, Chain A"/>
    <property type="match status" value="1"/>
</dbReference>
<dbReference type="AlphaFoldDB" id="A0A935UFV3"/>
<dbReference type="InterPro" id="IPR009875">
    <property type="entry name" value="PilZ_domain"/>
</dbReference>
<dbReference type="InterPro" id="IPR012349">
    <property type="entry name" value="Split_barrel_FMN-bd"/>
</dbReference>
<proteinExistence type="predicted"/>
<evidence type="ECO:0000313" key="8">
    <source>
        <dbReference type="Proteomes" id="UP000697998"/>
    </source>
</evidence>
<evidence type="ECO:0000259" key="6">
    <source>
        <dbReference type="Pfam" id="PF12945"/>
    </source>
</evidence>
<evidence type="ECO:0000259" key="5">
    <source>
        <dbReference type="Pfam" id="PF07238"/>
    </source>
</evidence>
<dbReference type="Proteomes" id="UP000697998">
    <property type="component" value="Unassembled WGS sequence"/>
</dbReference>
<dbReference type="GO" id="GO:0035438">
    <property type="term" value="F:cyclic-di-GMP binding"/>
    <property type="evidence" value="ECO:0007669"/>
    <property type="project" value="InterPro"/>
</dbReference>